<organism evidence="1 2">
    <name type="scientific">Ensete ventricosum</name>
    <name type="common">Abyssinian banana</name>
    <name type="synonym">Musa ensete</name>
    <dbReference type="NCBI Taxonomy" id="4639"/>
    <lineage>
        <taxon>Eukaryota</taxon>
        <taxon>Viridiplantae</taxon>
        <taxon>Streptophyta</taxon>
        <taxon>Embryophyta</taxon>
        <taxon>Tracheophyta</taxon>
        <taxon>Spermatophyta</taxon>
        <taxon>Magnoliopsida</taxon>
        <taxon>Liliopsida</taxon>
        <taxon>Zingiberales</taxon>
        <taxon>Musaceae</taxon>
        <taxon>Ensete</taxon>
    </lineage>
</organism>
<dbReference type="AlphaFoldDB" id="A0A426ZLP7"/>
<evidence type="ECO:0000313" key="1">
    <source>
        <dbReference type="EMBL" id="RRT64890.1"/>
    </source>
</evidence>
<gene>
    <name evidence="1" type="ORF">B296_00036483</name>
</gene>
<dbReference type="EMBL" id="AMZH03006015">
    <property type="protein sequence ID" value="RRT64890.1"/>
    <property type="molecule type" value="Genomic_DNA"/>
</dbReference>
<proteinExistence type="predicted"/>
<evidence type="ECO:0000313" key="2">
    <source>
        <dbReference type="Proteomes" id="UP000287651"/>
    </source>
</evidence>
<name>A0A426ZLP7_ENSVE</name>
<comment type="caution">
    <text evidence="1">The sequence shown here is derived from an EMBL/GenBank/DDBJ whole genome shotgun (WGS) entry which is preliminary data.</text>
</comment>
<sequence>PLATAPTSRHHRVCVRPLGPQATWRLRANLPHMATWPTNSPHTGVVLVGASSVGDPRRSLVAAWL</sequence>
<feature type="non-terminal residue" evidence="1">
    <location>
        <position position="1"/>
    </location>
</feature>
<dbReference type="Proteomes" id="UP000287651">
    <property type="component" value="Unassembled WGS sequence"/>
</dbReference>
<accession>A0A426ZLP7</accession>
<protein>
    <submittedName>
        <fullName evidence="1">Uncharacterized protein</fullName>
    </submittedName>
</protein>
<reference evidence="1 2" key="1">
    <citation type="journal article" date="2014" name="Agronomy (Basel)">
        <title>A Draft Genome Sequence for Ensete ventricosum, the Drought-Tolerant Tree Against Hunger.</title>
        <authorList>
            <person name="Harrison J."/>
            <person name="Moore K.A."/>
            <person name="Paszkiewicz K."/>
            <person name="Jones T."/>
            <person name="Grant M."/>
            <person name="Ambacheew D."/>
            <person name="Muzemil S."/>
            <person name="Studholme D.J."/>
        </authorList>
    </citation>
    <scope>NUCLEOTIDE SEQUENCE [LARGE SCALE GENOMIC DNA]</scope>
</reference>